<dbReference type="EMBL" id="JBBNAE010000004">
    <property type="protein sequence ID" value="KAK9131304.1"/>
    <property type="molecule type" value="Genomic_DNA"/>
</dbReference>
<evidence type="ECO:0000256" key="1">
    <source>
        <dbReference type="ARBA" id="ARBA00001947"/>
    </source>
</evidence>
<keyword evidence="6" id="KW-0378">Hydrolase</keyword>
<feature type="domain" description="Peptidase M1 membrane alanine aminopeptidase" evidence="9">
    <location>
        <begin position="113"/>
        <end position="199"/>
    </location>
</feature>
<evidence type="ECO:0000256" key="7">
    <source>
        <dbReference type="ARBA" id="ARBA00022833"/>
    </source>
</evidence>
<dbReference type="PRINTS" id="PR00756">
    <property type="entry name" value="ALADIPTASE"/>
</dbReference>
<dbReference type="GO" id="GO:0070006">
    <property type="term" value="F:metalloaminopeptidase activity"/>
    <property type="evidence" value="ECO:0007669"/>
    <property type="project" value="TreeGrafter"/>
</dbReference>
<evidence type="ECO:0000259" key="9">
    <source>
        <dbReference type="Pfam" id="PF01433"/>
    </source>
</evidence>
<dbReference type="SUPFAM" id="SSF55486">
    <property type="entry name" value="Metalloproteases ('zincins'), catalytic domain"/>
    <property type="match status" value="1"/>
</dbReference>
<keyword evidence="8" id="KW-0482">Metalloprotease</keyword>
<keyword evidence="11" id="KW-1185">Reference proteome</keyword>
<dbReference type="AlphaFoldDB" id="A0AAP0P5V7"/>
<evidence type="ECO:0000256" key="8">
    <source>
        <dbReference type="ARBA" id="ARBA00023049"/>
    </source>
</evidence>
<dbReference type="InterPro" id="IPR014782">
    <property type="entry name" value="Peptidase_M1_dom"/>
</dbReference>
<evidence type="ECO:0000256" key="4">
    <source>
        <dbReference type="ARBA" id="ARBA00022670"/>
    </source>
</evidence>
<name>A0AAP0P5V7_9MAGN</name>
<reference evidence="10 11" key="1">
    <citation type="submission" date="2024-01" db="EMBL/GenBank/DDBJ databases">
        <title>Genome assemblies of Stephania.</title>
        <authorList>
            <person name="Yang L."/>
        </authorList>
    </citation>
    <scope>NUCLEOTIDE SEQUENCE [LARGE SCALE GENOMIC DNA]</scope>
    <source>
        <strain evidence="10">QJT</strain>
        <tissue evidence="10">Leaf</tissue>
    </source>
</reference>
<dbReference type="PANTHER" id="PTHR11533:SF174">
    <property type="entry name" value="PUROMYCIN-SENSITIVE AMINOPEPTIDASE-RELATED"/>
    <property type="match status" value="1"/>
</dbReference>
<organism evidence="10 11">
    <name type="scientific">Stephania japonica</name>
    <dbReference type="NCBI Taxonomy" id="461633"/>
    <lineage>
        <taxon>Eukaryota</taxon>
        <taxon>Viridiplantae</taxon>
        <taxon>Streptophyta</taxon>
        <taxon>Embryophyta</taxon>
        <taxon>Tracheophyta</taxon>
        <taxon>Spermatophyta</taxon>
        <taxon>Magnoliopsida</taxon>
        <taxon>Ranunculales</taxon>
        <taxon>Menispermaceae</taxon>
        <taxon>Menispermoideae</taxon>
        <taxon>Cissampelideae</taxon>
        <taxon>Stephania</taxon>
    </lineage>
</organism>
<keyword evidence="4" id="KW-0645">Protease</keyword>
<comment type="similarity">
    <text evidence="2">Belongs to the peptidase M1 family.</text>
</comment>
<dbReference type="GO" id="GO:0005615">
    <property type="term" value="C:extracellular space"/>
    <property type="evidence" value="ECO:0007669"/>
    <property type="project" value="TreeGrafter"/>
</dbReference>
<sequence>MPVIEEQTEGPLKIVYFQELPIIYFATPYSLPKLDMAAIPDFAFGAMENYGLVTYRETALLYDDRHSAAANKQRVATVVAHELAHQWFGNLVTMEWWTHLWLNEGFATGCFSSMESHPTEVEIGHAHEIKEIFDAVTYQKGASIIRMLQSYLGAECFQILGFLHKKICLLKCKDQLNKDLWAVREEESGEPVNMLINSWTMQKVYPLVSITMKDHKLELEQVHCCIPLAFELVLLFPLFACVRPSLHEHIYLTDSN</sequence>
<evidence type="ECO:0000256" key="2">
    <source>
        <dbReference type="ARBA" id="ARBA00010136"/>
    </source>
</evidence>
<comment type="caution">
    <text evidence="10">The sequence shown here is derived from an EMBL/GenBank/DDBJ whole genome shotgun (WGS) entry which is preliminary data.</text>
</comment>
<evidence type="ECO:0000313" key="11">
    <source>
        <dbReference type="Proteomes" id="UP001417504"/>
    </source>
</evidence>
<evidence type="ECO:0000256" key="6">
    <source>
        <dbReference type="ARBA" id="ARBA00022801"/>
    </source>
</evidence>
<dbReference type="GO" id="GO:0006508">
    <property type="term" value="P:proteolysis"/>
    <property type="evidence" value="ECO:0007669"/>
    <property type="project" value="UniProtKB-KW"/>
</dbReference>
<keyword evidence="7" id="KW-0862">Zinc</keyword>
<dbReference type="InterPro" id="IPR050344">
    <property type="entry name" value="Peptidase_M1_aminopeptidases"/>
</dbReference>
<comment type="cofactor">
    <cofactor evidence="1">
        <name>Zn(2+)</name>
        <dbReference type="ChEBI" id="CHEBI:29105"/>
    </cofactor>
</comment>
<dbReference type="GO" id="GO:0016020">
    <property type="term" value="C:membrane"/>
    <property type="evidence" value="ECO:0007669"/>
    <property type="project" value="TreeGrafter"/>
</dbReference>
<dbReference type="Proteomes" id="UP001417504">
    <property type="component" value="Unassembled WGS sequence"/>
</dbReference>
<keyword evidence="3" id="KW-0031">Aminopeptidase</keyword>
<evidence type="ECO:0000313" key="10">
    <source>
        <dbReference type="EMBL" id="KAK9131304.1"/>
    </source>
</evidence>
<dbReference type="InterPro" id="IPR001930">
    <property type="entry name" value="Peptidase_M1"/>
</dbReference>
<dbReference type="GO" id="GO:0005737">
    <property type="term" value="C:cytoplasm"/>
    <property type="evidence" value="ECO:0007669"/>
    <property type="project" value="TreeGrafter"/>
</dbReference>
<dbReference type="Gene3D" id="1.10.390.10">
    <property type="entry name" value="Neutral Protease Domain 2"/>
    <property type="match status" value="2"/>
</dbReference>
<proteinExistence type="inferred from homology"/>
<protein>
    <recommendedName>
        <fullName evidence="9">Peptidase M1 membrane alanine aminopeptidase domain-containing protein</fullName>
    </recommendedName>
</protein>
<evidence type="ECO:0000256" key="5">
    <source>
        <dbReference type="ARBA" id="ARBA00022723"/>
    </source>
</evidence>
<keyword evidence="5" id="KW-0479">Metal-binding</keyword>
<dbReference type="PANTHER" id="PTHR11533">
    <property type="entry name" value="PROTEASE M1 ZINC METALLOPROTEASE"/>
    <property type="match status" value="1"/>
</dbReference>
<evidence type="ECO:0000256" key="3">
    <source>
        <dbReference type="ARBA" id="ARBA00022438"/>
    </source>
</evidence>
<dbReference type="InterPro" id="IPR027268">
    <property type="entry name" value="Peptidase_M4/M1_CTD_sf"/>
</dbReference>
<accession>A0AAP0P5V7</accession>
<gene>
    <name evidence="10" type="ORF">Sjap_011791</name>
</gene>
<feature type="domain" description="Peptidase M1 membrane alanine aminopeptidase" evidence="9">
    <location>
        <begin position="24"/>
        <end position="108"/>
    </location>
</feature>
<dbReference type="GO" id="GO:0008270">
    <property type="term" value="F:zinc ion binding"/>
    <property type="evidence" value="ECO:0007669"/>
    <property type="project" value="InterPro"/>
</dbReference>
<dbReference type="GO" id="GO:0043171">
    <property type="term" value="P:peptide catabolic process"/>
    <property type="evidence" value="ECO:0007669"/>
    <property type="project" value="TreeGrafter"/>
</dbReference>
<dbReference type="Pfam" id="PF01433">
    <property type="entry name" value="Peptidase_M1"/>
    <property type="match status" value="2"/>
</dbReference>
<dbReference type="GO" id="GO:0042277">
    <property type="term" value="F:peptide binding"/>
    <property type="evidence" value="ECO:0007669"/>
    <property type="project" value="TreeGrafter"/>
</dbReference>